<protein>
    <submittedName>
        <fullName evidence="7">Uncharacterized protein</fullName>
    </submittedName>
</protein>
<keyword evidence="6" id="KW-0732">Signal</keyword>
<keyword evidence="5" id="KW-1015">Disulfide bond</keyword>
<dbReference type="SUPFAM" id="SSF50386">
    <property type="entry name" value="STI-like"/>
    <property type="match status" value="1"/>
</dbReference>
<evidence type="ECO:0000313" key="7">
    <source>
        <dbReference type="EMBL" id="GAU26460.1"/>
    </source>
</evidence>
<keyword evidence="3" id="KW-0646">Protease inhibitor</keyword>
<keyword evidence="8" id="KW-1185">Reference proteome</keyword>
<dbReference type="GO" id="GO:0005576">
    <property type="term" value="C:extracellular region"/>
    <property type="evidence" value="ECO:0007669"/>
    <property type="project" value="UniProtKB-SubCell"/>
</dbReference>
<dbReference type="InterPro" id="IPR002160">
    <property type="entry name" value="Prot_inh_Kunz-lg"/>
</dbReference>
<dbReference type="OrthoDB" id="10420570at2759"/>
<evidence type="ECO:0000256" key="2">
    <source>
        <dbReference type="ARBA" id="ARBA00022525"/>
    </source>
</evidence>
<dbReference type="Pfam" id="PF00197">
    <property type="entry name" value="Kunitz_legume"/>
    <property type="match status" value="1"/>
</dbReference>
<dbReference type="Proteomes" id="UP000242715">
    <property type="component" value="Unassembled WGS sequence"/>
</dbReference>
<comment type="subcellular location">
    <subcellularLocation>
        <location evidence="1">Secreted</location>
    </subcellularLocation>
</comment>
<keyword evidence="2" id="KW-0964">Secreted</keyword>
<evidence type="ECO:0000256" key="3">
    <source>
        <dbReference type="ARBA" id="ARBA00022690"/>
    </source>
</evidence>
<evidence type="ECO:0000256" key="6">
    <source>
        <dbReference type="SAM" id="SignalP"/>
    </source>
</evidence>
<keyword evidence="4" id="KW-0722">Serine protease inhibitor</keyword>
<dbReference type="PANTHER" id="PTHR33107:SF21">
    <property type="entry name" value="KUNITZ FAMILY TRYPSIN AND PROTEASE INHIBITOR PROTEIN"/>
    <property type="match status" value="1"/>
</dbReference>
<dbReference type="CDD" id="cd23376">
    <property type="entry name" value="beta-trefoil_STI_DrTI"/>
    <property type="match status" value="1"/>
</dbReference>
<name>A0A2Z6MRZ9_TRISU</name>
<gene>
    <name evidence="7" type="ORF">TSUD_294260</name>
</gene>
<evidence type="ECO:0000256" key="1">
    <source>
        <dbReference type="ARBA" id="ARBA00004613"/>
    </source>
</evidence>
<feature type="signal peptide" evidence="6">
    <location>
        <begin position="1"/>
        <end position="25"/>
    </location>
</feature>
<evidence type="ECO:0000256" key="5">
    <source>
        <dbReference type="ARBA" id="ARBA00023157"/>
    </source>
</evidence>
<evidence type="ECO:0000256" key="4">
    <source>
        <dbReference type="ARBA" id="ARBA00022900"/>
    </source>
</evidence>
<feature type="chain" id="PRO_5016243651" evidence="6">
    <location>
        <begin position="26"/>
        <end position="219"/>
    </location>
</feature>
<dbReference type="PANTHER" id="PTHR33107">
    <property type="entry name" value="KUNITZ TRYPSIN INHIBITOR 2"/>
    <property type="match status" value="1"/>
</dbReference>
<proteinExistence type="predicted"/>
<evidence type="ECO:0000313" key="8">
    <source>
        <dbReference type="Proteomes" id="UP000242715"/>
    </source>
</evidence>
<dbReference type="EMBL" id="DF973336">
    <property type="protein sequence ID" value="GAU26460.1"/>
    <property type="molecule type" value="Genomic_DNA"/>
</dbReference>
<dbReference type="GO" id="GO:0004867">
    <property type="term" value="F:serine-type endopeptidase inhibitor activity"/>
    <property type="evidence" value="ECO:0007669"/>
    <property type="project" value="UniProtKB-KW"/>
</dbReference>
<reference evidence="8" key="1">
    <citation type="journal article" date="2017" name="Front. Plant Sci.">
        <title>Climate Clever Clovers: New Paradigm to Reduce the Environmental Footprint of Ruminants by Breeding Low Methanogenic Forages Utilizing Haplotype Variation.</title>
        <authorList>
            <person name="Kaur P."/>
            <person name="Appels R."/>
            <person name="Bayer P.E."/>
            <person name="Keeble-Gagnere G."/>
            <person name="Wang J."/>
            <person name="Hirakawa H."/>
            <person name="Shirasawa K."/>
            <person name="Vercoe P."/>
            <person name="Stefanova K."/>
            <person name="Durmic Z."/>
            <person name="Nichols P."/>
            <person name="Revell C."/>
            <person name="Isobe S.N."/>
            <person name="Edwards D."/>
            <person name="Erskine W."/>
        </authorList>
    </citation>
    <scope>NUCLEOTIDE SEQUENCE [LARGE SCALE GENOMIC DNA]</scope>
    <source>
        <strain evidence="8">cv. Daliak</strain>
    </source>
</reference>
<organism evidence="7 8">
    <name type="scientific">Trifolium subterraneum</name>
    <name type="common">Subterranean clover</name>
    <dbReference type="NCBI Taxonomy" id="3900"/>
    <lineage>
        <taxon>Eukaryota</taxon>
        <taxon>Viridiplantae</taxon>
        <taxon>Streptophyta</taxon>
        <taxon>Embryophyta</taxon>
        <taxon>Tracheophyta</taxon>
        <taxon>Spermatophyta</taxon>
        <taxon>Magnoliopsida</taxon>
        <taxon>eudicotyledons</taxon>
        <taxon>Gunneridae</taxon>
        <taxon>Pentapetalae</taxon>
        <taxon>rosids</taxon>
        <taxon>fabids</taxon>
        <taxon>Fabales</taxon>
        <taxon>Fabaceae</taxon>
        <taxon>Papilionoideae</taxon>
        <taxon>50 kb inversion clade</taxon>
        <taxon>NPAAA clade</taxon>
        <taxon>Hologalegina</taxon>
        <taxon>IRL clade</taxon>
        <taxon>Trifolieae</taxon>
        <taxon>Trifolium</taxon>
    </lineage>
</organism>
<accession>A0A2Z6MRZ9</accession>
<dbReference type="AlphaFoldDB" id="A0A2Z6MRZ9"/>
<sequence length="219" mass="25194">MNPTLHTTLSFLFLALTIYFPLAFTQYVYDTDGYPLAPGSEYYISQTTNSGQEGGGLIVGEVEEGYPGDDQTCALTVLQEYRKDNDGLPVRFNVSDRDFISEDLTHVEIEFVIKKPNCAHSFKWVVVENYFKFHTKWISIGSIEDLGDTPIHDGLFKIKKQGKGYKLVFLTKWTSFDIKRFNDVNGRRLVAIEIDVQSEKYLPFEVEFVNANRYRRSEV</sequence>
<dbReference type="InterPro" id="IPR011065">
    <property type="entry name" value="Kunitz_inhibitor_STI-like_sf"/>
</dbReference>
<dbReference type="Gene3D" id="2.80.10.50">
    <property type="match status" value="1"/>
</dbReference>
<dbReference type="SMART" id="SM00452">
    <property type="entry name" value="STI"/>
    <property type="match status" value="1"/>
</dbReference>